<comment type="caution">
    <text evidence="1">The sequence shown here is derived from an EMBL/GenBank/DDBJ whole genome shotgun (WGS) entry which is preliminary data.</text>
</comment>
<sequence>MKNNTAAYEFKVMVEEDQNAELPYRVYVNYIGDSEFYEKLIKVANRDQVQFTGRPAPFTMRWIFKTNYLYYLEQKTDKKINPKFLSWSLEDILRKKENLLLFKDRAVVIEFRKGLRTFLNEFANHIEQGKI</sequence>
<dbReference type="AlphaFoldDB" id="A0A318TS98"/>
<evidence type="ECO:0000313" key="1">
    <source>
        <dbReference type="EMBL" id="PYF06807.1"/>
    </source>
</evidence>
<dbReference type="RefSeq" id="WP_107934497.1">
    <property type="nucleotide sequence ID" value="NZ_CP085009.1"/>
</dbReference>
<keyword evidence="2" id="KW-1185">Reference proteome</keyword>
<accession>A0A318TS98</accession>
<gene>
    <name evidence="1" type="ORF">BJ095_10741</name>
</gene>
<dbReference type="Proteomes" id="UP000247416">
    <property type="component" value="Unassembled WGS sequence"/>
</dbReference>
<reference evidence="1 2" key="1">
    <citation type="submission" date="2018-06" db="EMBL/GenBank/DDBJ databases">
        <title>Genomic Encyclopedia of Archaeal and Bacterial Type Strains, Phase II (KMG-II): from individual species to whole genera.</title>
        <authorList>
            <person name="Goeker M."/>
        </authorList>
    </citation>
    <scope>NUCLEOTIDE SEQUENCE [LARGE SCALE GENOMIC DNA]</scope>
    <source>
        <strain evidence="1 2">KACC 16626</strain>
    </source>
</reference>
<dbReference type="OrthoDB" id="2739554at2"/>
<proteinExistence type="predicted"/>
<name>A0A318TS98_9BACL</name>
<protein>
    <submittedName>
        <fullName evidence="1">Uncharacterized protein</fullName>
    </submittedName>
</protein>
<organism evidence="1 2">
    <name type="scientific">Ureibacillus chungkukjangi</name>
    <dbReference type="NCBI Taxonomy" id="1202712"/>
    <lineage>
        <taxon>Bacteria</taxon>
        <taxon>Bacillati</taxon>
        <taxon>Bacillota</taxon>
        <taxon>Bacilli</taxon>
        <taxon>Bacillales</taxon>
        <taxon>Caryophanaceae</taxon>
        <taxon>Ureibacillus</taxon>
    </lineage>
</organism>
<evidence type="ECO:0000313" key="2">
    <source>
        <dbReference type="Proteomes" id="UP000247416"/>
    </source>
</evidence>
<dbReference type="EMBL" id="QJTJ01000007">
    <property type="protein sequence ID" value="PYF06807.1"/>
    <property type="molecule type" value="Genomic_DNA"/>
</dbReference>